<keyword evidence="8" id="KW-1185">Reference proteome</keyword>
<dbReference type="Gene3D" id="3.40.30.10">
    <property type="entry name" value="Glutaredoxin"/>
    <property type="match status" value="1"/>
</dbReference>
<keyword evidence="4" id="KW-0676">Redox-active center</keyword>
<dbReference type="InterPro" id="IPR025380">
    <property type="entry name" value="DUF4369"/>
</dbReference>
<dbReference type="GO" id="GO:0030313">
    <property type="term" value="C:cell envelope"/>
    <property type="evidence" value="ECO:0007669"/>
    <property type="project" value="UniProtKB-SubCell"/>
</dbReference>
<keyword evidence="5" id="KW-0732">Signal</keyword>
<evidence type="ECO:0000256" key="4">
    <source>
        <dbReference type="ARBA" id="ARBA00023284"/>
    </source>
</evidence>
<feature type="domain" description="Thioredoxin" evidence="6">
    <location>
        <begin position="244"/>
        <end position="384"/>
    </location>
</feature>
<dbReference type="CDD" id="cd02966">
    <property type="entry name" value="TlpA_like_family"/>
    <property type="match status" value="1"/>
</dbReference>
<evidence type="ECO:0000313" key="7">
    <source>
        <dbReference type="EMBL" id="SJZ56881.1"/>
    </source>
</evidence>
<feature type="chain" id="PRO_5012956165" evidence="5">
    <location>
        <begin position="20"/>
        <end position="384"/>
    </location>
</feature>
<dbReference type="EMBL" id="FUWZ01000001">
    <property type="protein sequence ID" value="SJZ56881.1"/>
    <property type="molecule type" value="Genomic_DNA"/>
</dbReference>
<dbReference type="InterPro" id="IPR000866">
    <property type="entry name" value="AhpC/TSA"/>
</dbReference>
<dbReference type="Pfam" id="PF00578">
    <property type="entry name" value="AhpC-TSA"/>
    <property type="match status" value="1"/>
</dbReference>
<dbReference type="InterPro" id="IPR036249">
    <property type="entry name" value="Thioredoxin-like_sf"/>
</dbReference>
<evidence type="ECO:0000313" key="8">
    <source>
        <dbReference type="Proteomes" id="UP000190367"/>
    </source>
</evidence>
<dbReference type="PROSITE" id="PS00194">
    <property type="entry name" value="THIOREDOXIN_1"/>
    <property type="match status" value="1"/>
</dbReference>
<evidence type="ECO:0000259" key="6">
    <source>
        <dbReference type="PROSITE" id="PS51352"/>
    </source>
</evidence>
<dbReference type="OrthoDB" id="1069091at2"/>
<dbReference type="GO" id="GO:0016209">
    <property type="term" value="F:antioxidant activity"/>
    <property type="evidence" value="ECO:0007669"/>
    <property type="project" value="InterPro"/>
</dbReference>
<dbReference type="GO" id="GO:0017004">
    <property type="term" value="P:cytochrome complex assembly"/>
    <property type="evidence" value="ECO:0007669"/>
    <property type="project" value="UniProtKB-KW"/>
</dbReference>
<keyword evidence="3" id="KW-1015">Disulfide bond</keyword>
<name>A0A1T4LQF8_9BACT</name>
<dbReference type="PANTHER" id="PTHR42852">
    <property type="entry name" value="THIOL:DISULFIDE INTERCHANGE PROTEIN DSBE"/>
    <property type="match status" value="1"/>
</dbReference>
<dbReference type="InterPro" id="IPR050553">
    <property type="entry name" value="Thioredoxin_ResA/DsbE_sf"/>
</dbReference>
<dbReference type="SUPFAM" id="SSF52833">
    <property type="entry name" value="Thioredoxin-like"/>
    <property type="match status" value="1"/>
</dbReference>
<reference evidence="8" key="1">
    <citation type="submission" date="2017-02" db="EMBL/GenBank/DDBJ databases">
        <authorList>
            <person name="Varghese N."/>
            <person name="Submissions S."/>
        </authorList>
    </citation>
    <scope>NUCLEOTIDE SEQUENCE [LARGE SCALE GENOMIC DNA]</scope>
    <source>
        <strain evidence="8">DSM 22224</strain>
    </source>
</reference>
<dbReference type="AlphaFoldDB" id="A0A1T4LQF8"/>
<comment type="subcellular location">
    <subcellularLocation>
        <location evidence="1">Cell envelope</location>
    </subcellularLocation>
</comment>
<evidence type="ECO:0000256" key="5">
    <source>
        <dbReference type="SAM" id="SignalP"/>
    </source>
</evidence>
<dbReference type="PANTHER" id="PTHR42852:SF6">
    <property type="entry name" value="THIOL:DISULFIDE INTERCHANGE PROTEIN DSBE"/>
    <property type="match status" value="1"/>
</dbReference>
<dbReference type="RefSeq" id="WP_159455878.1">
    <property type="nucleotide sequence ID" value="NZ_FUWZ01000001.1"/>
</dbReference>
<organism evidence="7 8">
    <name type="scientific">Chitinophaga eiseniae</name>
    <dbReference type="NCBI Taxonomy" id="634771"/>
    <lineage>
        <taxon>Bacteria</taxon>
        <taxon>Pseudomonadati</taxon>
        <taxon>Bacteroidota</taxon>
        <taxon>Chitinophagia</taxon>
        <taxon>Chitinophagales</taxon>
        <taxon>Chitinophagaceae</taxon>
        <taxon>Chitinophaga</taxon>
    </lineage>
</organism>
<dbReference type="PROSITE" id="PS51352">
    <property type="entry name" value="THIOREDOXIN_2"/>
    <property type="match status" value="1"/>
</dbReference>
<proteinExistence type="predicted"/>
<dbReference type="InterPro" id="IPR013766">
    <property type="entry name" value="Thioredoxin_domain"/>
</dbReference>
<accession>A0A1T4LQF8</accession>
<evidence type="ECO:0000256" key="2">
    <source>
        <dbReference type="ARBA" id="ARBA00022748"/>
    </source>
</evidence>
<evidence type="ECO:0000256" key="1">
    <source>
        <dbReference type="ARBA" id="ARBA00004196"/>
    </source>
</evidence>
<keyword evidence="2" id="KW-0201">Cytochrome c-type biogenesis</keyword>
<sequence>MKKAFLVCAAMAGMTHLYAQKAGVTITGKIPSVFNNEYIYLLKGRGTMLDSAKVEKGAFTLKYELTDTIQAALRVVKKEDGKSYYGTRNLFLKPGDKVSLTVKDTSGGNLLVKGVLKGAALTVQQEQLQKELKEVSGEMDALRSRYMQQMQAVQSGKAQRDTAAEIAMSKKMSELWKQQEDITNTFINAHPDYYVSLVEFKESLGGRVKDVAATQERFNKFTPALRQSSLGLSVQELLKASAKLSVNQPAPDFASTTPDGKTLKLSDLKGKYVLLDFWASWCGPCRAENPNVVKAFQQYKDRNFTVLGVSLDREGAHDKWTEAIEKDGLAWYHVSDLKWWKADAAALYMIRSIPQNFLIDPSGKIIASNLRGEALQEELAKLLK</sequence>
<protein>
    <submittedName>
        <fullName evidence="7">Peroxiredoxin</fullName>
    </submittedName>
</protein>
<dbReference type="Proteomes" id="UP000190367">
    <property type="component" value="Unassembled WGS sequence"/>
</dbReference>
<dbReference type="GO" id="GO:0016491">
    <property type="term" value="F:oxidoreductase activity"/>
    <property type="evidence" value="ECO:0007669"/>
    <property type="project" value="InterPro"/>
</dbReference>
<dbReference type="InterPro" id="IPR017937">
    <property type="entry name" value="Thioredoxin_CS"/>
</dbReference>
<gene>
    <name evidence="7" type="ORF">SAMN04488128_101760</name>
</gene>
<evidence type="ECO:0000256" key="3">
    <source>
        <dbReference type="ARBA" id="ARBA00023157"/>
    </source>
</evidence>
<dbReference type="STRING" id="634771.SAMN04488128_101760"/>
<dbReference type="Pfam" id="PF14289">
    <property type="entry name" value="DUF4369"/>
    <property type="match status" value="1"/>
</dbReference>
<feature type="signal peptide" evidence="5">
    <location>
        <begin position="1"/>
        <end position="19"/>
    </location>
</feature>